<dbReference type="InterPro" id="IPR001611">
    <property type="entry name" value="Leu-rich_rpt"/>
</dbReference>
<keyword evidence="8" id="KW-1133">Transmembrane helix</keyword>
<dbReference type="Gene3D" id="3.80.10.10">
    <property type="entry name" value="Ribonuclease Inhibitor"/>
    <property type="match status" value="1"/>
</dbReference>
<keyword evidence="9 13" id="KW-0175">Coiled coil</keyword>
<evidence type="ECO:0000256" key="10">
    <source>
        <dbReference type="ARBA" id="ARBA00023136"/>
    </source>
</evidence>
<sequence length="261" mass="29807">MVRLTAIDFSGNKLQEGEIPESIGLLKDLIVLNLSSNGFNGNIPSSLGNLTQLESLDNELSGQIPPAPQGPHETVVHQRDCVVNENCGDKEEPSQTEEKEEEEDDDVISWIAAAIGLPPGFIFGMTIGHIVIARKPQWFIMVKKKKKTRRIAPPQPDVDDRRPLKKKKPATMSEDAKALSMIRQITDRYVGHGYDNRDLEAYFDDIMKGERRSARIAREEDEMEAELIAEEEERERQRKLLKLRLKKVRRNKHFDHLCLLF</sequence>
<keyword evidence="6" id="KW-0812">Transmembrane</keyword>
<evidence type="ECO:0000256" key="1">
    <source>
        <dbReference type="ARBA" id="ARBA00004251"/>
    </source>
</evidence>
<organism evidence="15">
    <name type="scientific">Brassica oleracea</name>
    <name type="common">Wild cabbage</name>
    <dbReference type="NCBI Taxonomy" id="3712"/>
    <lineage>
        <taxon>Eukaryota</taxon>
        <taxon>Viridiplantae</taxon>
        <taxon>Streptophyta</taxon>
        <taxon>Embryophyta</taxon>
        <taxon>Tracheophyta</taxon>
        <taxon>Spermatophyta</taxon>
        <taxon>Magnoliopsida</taxon>
        <taxon>eudicotyledons</taxon>
        <taxon>Gunneridae</taxon>
        <taxon>Pentapetalae</taxon>
        <taxon>rosids</taxon>
        <taxon>malvids</taxon>
        <taxon>Brassicales</taxon>
        <taxon>Brassicaceae</taxon>
        <taxon>Brassiceae</taxon>
        <taxon>Brassica</taxon>
    </lineage>
</organism>
<feature type="coiled-coil region" evidence="13">
    <location>
        <begin position="213"/>
        <end position="251"/>
    </location>
</feature>
<evidence type="ECO:0000313" key="15">
    <source>
        <dbReference type="EMBL" id="VDD26610.1"/>
    </source>
</evidence>
<evidence type="ECO:0000256" key="8">
    <source>
        <dbReference type="ARBA" id="ARBA00022989"/>
    </source>
</evidence>
<keyword evidence="4" id="KW-1003">Cell membrane</keyword>
<evidence type="ECO:0000256" key="11">
    <source>
        <dbReference type="ARBA" id="ARBA00023170"/>
    </source>
</evidence>
<dbReference type="PANTHER" id="PTHR27004:SF460">
    <property type="entry name" value="RECEPTOR-LIKE PROTEIN 33"/>
    <property type="match status" value="1"/>
</dbReference>
<gene>
    <name evidence="15" type="ORF">BOLC2T11705H</name>
</gene>
<comment type="subcellular location">
    <subcellularLocation>
        <location evidence="1">Cell membrane</location>
        <topology evidence="1">Single-pass type I membrane protein</topology>
    </subcellularLocation>
</comment>
<dbReference type="EMBL" id="LR031874">
    <property type="protein sequence ID" value="VDD26610.1"/>
    <property type="molecule type" value="Genomic_DNA"/>
</dbReference>
<dbReference type="GO" id="GO:0005886">
    <property type="term" value="C:plasma membrane"/>
    <property type="evidence" value="ECO:0007669"/>
    <property type="project" value="UniProtKB-SubCell"/>
</dbReference>
<evidence type="ECO:0000256" key="3">
    <source>
        <dbReference type="ARBA" id="ARBA00009592"/>
    </source>
</evidence>
<dbReference type="InterPro" id="IPR013256">
    <property type="entry name" value="Chromatin_SPT2"/>
</dbReference>
<dbReference type="SMART" id="SM00784">
    <property type="entry name" value="SPT2"/>
    <property type="match status" value="1"/>
</dbReference>
<evidence type="ECO:0000256" key="6">
    <source>
        <dbReference type="ARBA" id="ARBA00022692"/>
    </source>
</evidence>
<evidence type="ECO:0000256" key="5">
    <source>
        <dbReference type="ARBA" id="ARBA00022614"/>
    </source>
</evidence>
<feature type="compositionally biased region" description="Basic and acidic residues" evidence="14">
    <location>
        <begin position="85"/>
        <end position="97"/>
    </location>
</feature>
<evidence type="ECO:0000256" key="2">
    <source>
        <dbReference type="ARBA" id="ARBA00006461"/>
    </source>
</evidence>
<evidence type="ECO:0000256" key="13">
    <source>
        <dbReference type="SAM" id="Coils"/>
    </source>
</evidence>
<evidence type="ECO:0000256" key="7">
    <source>
        <dbReference type="ARBA" id="ARBA00022737"/>
    </source>
</evidence>
<keyword evidence="10" id="KW-0472">Membrane</keyword>
<keyword evidence="11" id="KW-0675">Receptor</keyword>
<dbReference type="InterPro" id="IPR032675">
    <property type="entry name" value="LRR_dom_sf"/>
</dbReference>
<evidence type="ECO:0000256" key="9">
    <source>
        <dbReference type="ARBA" id="ARBA00023054"/>
    </source>
</evidence>
<evidence type="ECO:0000256" key="12">
    <source>
        <dbReference type="ARBA" id="ARBA00023180"/>
    </source>
</evidence>
<evidence type="ECO:0000256" key="4">
    <source>
        <dbReference type="ARBA" id="ARBA00022475"/>
    </source>
</evidence>
<name>A0A3P6DGZ5_BRAOL</name>
<evidence type="ECO:0000256" key="14">
    <source>
        <dbReference type="SAM" id="MobiDB-lite"/>
    </source>
</evidence>
<dbReference type="SUPFAM" id="SSF52058">
    <property type="entry name" value="L domain-like"/>
    <property type="match status" value="1"/>
</dbReference>
<keyword evidence="5" id="KW-0433">Leucine-rich repeat</keyword>
<protein>
    <submittedName>
        <fullName evidence="15">Uncharacterized protein</fullName>
    </submittedName>
</protein>
<dbReference type="AlphaFoldDB" id="A0A3P6DGZ5"/>
<comment type="similarity">
    <text evidence="2">Belongs to the SPT2 family.</text>
</comment>
<keyword evidence="12" id="KW-0325">Glycoprotein</keyword>
<keyword evidence="7" id="KW-0677">Repeat</keyword>
<dbReference type="Pfam" id="PF08243">
    <property type="entry name" value="SPT2"/>
    <property type="match status" value="1"/>
</dbReference>
<proteinExistence type="inferred from homology"/>
<dbReference type="Pfam" id="PF00560">
    <property type="entry name" value="LRR_1"/>
    <property type="match status" value="2"/>
</dbReference>
<feature type="region of interest" description="Disordered" evidence="14">
    <location>
        <begin position="85"/>
        <end position="104"/>
    </location>
</feature>
<accession>A0A3P6DGZ5</accession>
<comment type="similarity">
    <text evidence="3">Belongs to the RLP family.</text>
</comment>
<reference evidence="15" key="1">
    <citation type="submission" date="2018-11" db="EMBL/GenBank/DDBJ databases">
        <authorList>
            <consortium name="Genoscope - CEA"/>
            <person name="William W."/>
        </authorList>
    </citation>
    <scope>NUCLEOTIDE SEQUENCE</scope>
</reference>
<dbReference type="PANTHER" id="PTHR27004">
    <property type="entry name" value="RECEPTOR-LIKE PROTEIN 12 ISOFORM X1"/>
    <property type="match status" value="1"/>
</dbReference>
<feature type="region of interest" description="Disordered" evidence="14">
    <location>
        <begin position="145"/>
        <end position="173"/>
    </location>
</feature>